<evidence type="ECO:0000313" key="4">
    <source>
        <dbReference type="EMBL" id="MBP1299816.1"/>
    </source>
</evidence>
<dbReference type="InterPro" id="IPR000120">
    <property type="entry name" value="Amidase"/>
</dbReference>
<evidence type="ECO:0000313" key="5">
    <source>
        <dbReference type="Proteomes" id="UP000673383"/>
    </source>
</evidence>
<organism evidence="4 5">
    <name type="scientific">Bradyrhizobium elkanii</name>
    <dbReference type="NCBI Taxonomy" id="29448"/>
    <lineage>
        <taxon>Bacteria</taxon>
        <taxon>Pseudomonadati</taxon>
        <taxon>Pseudomonadota</taxon>
        <taxon>Alphaproteobacteria</taxon>
        <taxon>Hyphomicrobiales</taxon>
        <taxon>Nitrobacteraceae</taxon>
        <taxon>Bradyrhizobium</taxon>
    </lineage>
</organism>
<dbReference type="RefSeq" id="WP_209945986.1">
    <property type="nucleotide sequence ID" value="NZ_JAFICZ010000001.1"/>
</dbReference>
<dbReference type="PANTHER" id="PTHR11895">
    <property type="entry name" value="TRANSAMIDASE"/>
    <property type="match status" value="1"/>
</dbReference>
<gene>
    <name evidence="4" type="ORF">JOH49_009569</name>
</gene>
<dbReference type="Proteomes" id="UP000673383">
    <property type="component" value="Unassembled WGS sequence"/>
</dbReference>
<comment type="similarity">
    <text evidence="1">Belongs to the amidase family.</text>
</comment>
<accession>A0A8I1YKN9</accession>
<sequence length="426" mass="44803">MSYLGGTSARVAVAGVANGLWSVETIARVHLERIAEVEPSLGAWQYVDPNAVIEAAKALDRSTSAGLMRGALLGVKDLICTADMPTTFGSAAYDGHRPAYDAACVALARQAGALVVGKTVTTEFAYGTPGKTRNPHNPAHTPGGSSSGSAAAVAAGMVPIAIGTQTGGSIIRPAAYCGVVGYKPTYDLIDKTGVKPLAVSFDTVGVIACDVRDAAFYTAHVTLRPDLEPGDAPAMSRIGFYRSEAWPNALPEAQIALDHAVEALGGSVAEVRHARGFDGLLDLYKRMKEWEMTTTLAYERVTIPDRISPRSRADFEAIAARASAAIFDAAEAEALKIRARIDDLFGEYHLLLTPPATGEAPEGLDATGNASFNQIWSFLHLPCVTIPAGVGPRGLPVGVQLIARKKDDARLLAAAAWLEASLARKR</sequence>
<feature type="domain" description="Amidase" evidence="3">
    <location>
        <begin position="30"/>
        <end position="412"/>
    </location>
</feature>
<protein>
    <submittedName>
        <fullName evidence="4">Amidase</fullName>
        <ecNumber evidence="4">3.5.1.4</ecNumber>
    </submittedName>
</protein>
<dbReference type="PANTHER" id="PTHR11895:SF151">
    <property type="entry name" value="GLUTAMYL-TRNA(GLN) AMIDOTRANSFERASE SUBUNIT A"/>
    <property type="match status" value="1"/>
</dbReference>
<reference evidence="4" key="1">
    <citation type="submission" date="2021-02" db="EMBL/GenBank/DDBJ databases">
        <title>Genomic Encyclopedia of Type Strains, Phase IV (KMG-V): Genome sequencing to study the core and pangenomes of soil and plant-associated prokaryotes.</title>
        <authorList>
            <person name="Whitman W."/>
        </authorList>
    </citation>
    <scope>NUCLEOTIDE SEQUENCE</scope>
    <source>
        <strain evidence="4">USDA 406</strain>
    </source>
</reference>
<dbReference type="EC" id="3.5.1.4" evidence="4"/>
<feature type="region of interest" description="Disordered" evidence="2">
    <location>
        <begin position="127"/>
        <end position="148"/>
    </location>
</feature>
<dbReference type="InterPro" id="IPR036928">
    <property type="entry name" value="AS_sf"/>
</dbReference>
<dbReference type="SUPFAM" id="SSF75304">
    <property type="entry name" value="Amidase signature (AS) enzymes"/>
    <property type="match status" value="1"/>
</dbReference>
<proteinExistence type="inferred from homology"/>
<comment type="caution">
    <text evidence="4">The sequence shown here is derived from an EMBL/GenBank/DDBJ whole genome shotgun (WGS) entry which is preliminary data.</text>
</comment>
<keyword evidence="4" id="KW-0378">Hydrolase</keyword>
<dbReference type="EMBL" id="JAFICZ010000001">
    <property type="protein sequence ID" value="MBP1299816.1"/>
    <property type="molecule type" value="Genomic_DNA"/>
</dbReference>
<dbReference type="GO" id="GO:0004040">
    <property type="term" value="F:amidase activity"/>
    <property type="evidence" value="ECO:0007669"/>
    <property type="project" value="UniProtKB-EC"/>
</dbReference>
<dbReference type="AlphaFoldDB" id="A0A8I1YKN9"/>
<name>A0A8I1YKN9_BRAEL</name>
<dbReference type="Gene3D" id="3.90.1300.10">
    <property type="entry name" value="Amidase signature (AS) domain"/>
    <property type="match status" value="1"/>
</dbReference>
<dbReference type="Pfam" id="PF01425">
    <property type="entry name" value="Amidase"/>
    <property type="match status" value="1"/>
</dbReference>
<evidence type="ECO:0000259" key="3">
    <source>
        <dbReference type="Pfam" id="PF01425"/>
    </source>
</evidence>
<evidence type="ECO:0000256" key="1">
    <source>
        <dbReference type="ARBA" id="ARBA00009199"/>
    </source>
</evidence>
<dbReference type="InterPro" id="IPR023631">
    <property type="entry name" value="Amidase_dom"/>
</dbReference>
<evidence type="ECO:0000256" key="2">
    <source>
        <dbReference type="SAM" id="MobiDB-lite"/>
    </source>
</evidence>